<dbReference type="Gene3D" id="2.60.40.200">
    <property type="entry name" value="Superoxide dismutase, copper/zinc binding domain"/>
    <property type="match status" value="1"/>
</dbReference>
<gene>
    <name evidence="2" type="ORF">FSP39_008478</name>
</gene>
<proteinExistence type="predicted"/>
<sequence>NITGVASGVMRAHGFHLHTYGNMERGCESLGSHWNPEKVPHGAPNAVIRHHADLGNIYSDDKGVVNMKITDHLATMFGVNTIIGRSITIHEGEDDMGLSGLPASIRGGNAGPKVACCVIGLAKPPGPN</sequence>
<feature type="non-terminal residue" evidence="2">
    <location>
        <position position="1"/>
    </location>
</feature>
<comment type="caution">
    <text evidence="2">The sequence shown here is derived from an EMBL/GenBank/DDBJ whole genome shotgun (WGS) entry which is preliminary data.</text>
</comment>
<dbReference type="SUPFAM" id="SSF49329">
    <property type="entry name" value="Cu,Zn superoxide dismutase-like"/>
    <property type="match status" value="1"/>
</dbReference>
<dbReference type="Pfam" id="PF00080">
    <property type="entry name" value="Sod_Cu"/>
    <property type="match status" value="1"/>
</dbReference>
<dbReference type="GO" id="GO:0006801">
    <property type="term" value="P:superoxide metabolic process"/>
    <property type="evidence" value="ECO:0007669"/>
    <property type="project" value="InterPro"/>
</dbReference>
<accession>A0AA89C152</accession>
<evidence type="ECO:0000313" key="3">
    <source>
        <dbReference type="Proteomes" id="UP001186944"/>
    </source>
</evidence>
<dbReference type="InterPro" id="IPR036423">
    <property type="entry name" value="SOD-like_Cu/Zn_dom_sf"/>
</dbReference>
<dbReference type="PRINTS" id="PR00068">
    <property type="entry name" value="CUZNDISMTASE"/>
</dbReference>
<protein>
    <recommendedName>
        <fullName evidence="1">Superoxide dismutase copper/zinc binding domain-containing protein</fullName>
    </recommendedName>
</protein>
<keyword evidence="3" id="KW-1185">Reference proteome</keyword>
<reference evidence="2" key="1">
    <citation type="submission" date="2019-08" db="EMBL/GenBank/DDBJ databases">
        <title>The improved chromosome-level genome for the pearl oyster Pinctada fucata martensii using PacBio sequencing and Hi-C.</title>
        <authorList>
            <person name="Zheng Z."/>
        </authorList>
    </citation>
    <scope>NUCLEOTIDE SEQUENCE</scope>
    <source>
        <strain evidence="2">ZZ-2019</strain>
        <tissue evidence="2">Adductor muscle</tissue>
    </source>
</reference>
<organism evidence="2 3">
    <name type="scientific">Pinctada imbricata</name>
    <name type="common">Atlantic pearl-oyster</name>
    <name type="synonym">Pinctada martensii</name>
    <dbReference type="NCBI Taxonomy" id="66713"/>
    <lineage>
        <taxon>Eukaryota</taxon>
        <taxon>Metazoa</taxon>
        <taxon>Spiralia</taxon>
        <taxon>Lophotrochozoa</taxon>
        <taxon>Mollusca</taxon>
        <taxon>Bivalvia</taxon>
        <taxon>Autobranchia</taxon>
        <taxon>Pteriomorphia</taxon>
        <taxon>Pterioida</taxon>
        <taxon>Pterioidea</taxon>
        <taxon>Pteriidae</taxon>
        <taxon>Pinctada</taxon>
    </lineage>
</organism>
<feature type="domain" description="Superoxide dismutase copper/zinc binding" evidence="1">
    <location>
        <begin position="4"/>
        <end position="119"/>
    </location>
</feature>
<dbReference type="Proteomes" id="UP001186944">
    <property type="component" value="Unassembled WGS sequence"/>
</dbReference>
<dbReference type="AlphaFoldDB" id="A0AA89C152"/>
<dbReference type="GO" id="GO:0005507">
    <property type="term" value="F:copper ion binding"/>
    <property type="evidence" value="ECO:0007669"/>
    <property type="project" value="InterPro"/>
</dbReference>
<dbReference type="PANTHER" id="PTHR10003">
    <property type="entry name" value="SUPEROXIDE DISMUTASE CU-ZN -RELATED"/>
    <property type="match status" value="1"/>
</dbReference>
<dbReference type="InterPro" id="IPR001424">
    <property type="entry name" value="SOD_Cu_Zn_dom"/>
</dbReference>
<name>A0AA89C152_PINIB</name>
<dbReference type="EMBL" id="VSWD01000005">
    <property type="protein sequence ID" value="KAK3102061.1"/>
    <property type="molecule type" value="Genomic_DNA"/>
</dbReference>
<dbReference type="CDD" id="cd00305">
    <property type="entry name" value="Cu-Zn_Superoxide_Dismutase"/>
    <property type="match status" value="1"/>
</dbReference>
<dbReference type="InterPro" id="IPR024134">
    <property type="entry name" value="SOD_Cu/Zn_/chaperone"/>
</dbReference>
<evidence type="ECO:0000313" key="2">
    <source>
        <dbReference type="EMBL" id="KAK3102061.1"/>
    </source>
</evidence>
<evidence type="ECO:0000259" key="1">
    <source>
        <dbReference type="Pfam" id="PF00080"/>
    </source>
</evidence>